<dbReference type="InterPro" id="IPR000760">
    <property type="entry name" value="Inositol_monophosphatase-like"/>
</dbReference>
<organism evidence="2 3">
    <name type="scientific">Caldivirga maquilingensis (strain ATCC 700844 / DSM 13496 / JCM 10307 / IC-167)</name>
    <dbReference type="NCBI Taxonomy" id="397948"/>
    <lineage>
        <taxon>Archaea</taxon>
        <taxon>Thermoproteota</taxon>
        <taxon>Thermoprotei</taxon>
        <taxon>Thermoproteales</taxon>
        <taxon>Thermoproteaceae</taxon>
        <taxon>Caldivirga</taxon>
    </lineage>
</organism>
<dbReference type="eggNOG" id="arCOG01349">
    <property type="taxonomic scope" value="Archaea"/>
</dbReference>
<dbReference type="GO" id="GO:0046872">
    <property type="term" value="F:metal ion binding"/>
    <property type="evidence" value="ECO:0007669"/>
    <property type="project" value="UniProtKB-KW"/>
</dbReference>
<feature type="binding site" evidence="1">
    <location>
        <position position="115"/>
    </location>
    <ligand>
        <name>Mg(2+)</name>
        <dbReference type="ChEBI" id="CHEBI:18420"/>
        <label>1</label>
        <note>catalytic</note>
    </ligand>
</feature>
<dbReference type="Gene3D" id="3.40.190.80">
    <property type="match status" value="1"/>
</dbReference>
<reference evidence="2 3" key="1">
    <citation type="submission" date="2007-10" db="EMBL/GenBank/DDBJ databases">
        <title>Complete sequence of Caldivirga maquilingensis IC-167.</title>
        <authorList>
            <consortium name="US DOE Joint Genome Institute"/>
            <person name="Copeland A."/>
            <person name="Lucas S."/>
            <person name="Lapidus A."/>
            <person name="Barry K."/>
            <person name="Glavina del Rio T."/>
            <person name="Dalin E."/>
            <person name="Tice H."/>
            <person name="Pitluck S."/>
            <person name="Saunders E."/>
            <person name="Brettin T."/>
            <person name="Bruce D."/>
            <person name="Detter J.C."/>
            <person name="Han C."/>
            <person name="Schmutz J."/>
            <person name="Larimer F."/>
            <person name="Land M."/>
            <person name="Hauser L."/>
            <person name="Kyrpides N."/>
            <person name="Ivanova N."/>
            <person name="Biddle J.F."/>
            <person name="Zhang Z."/>
            <person name="Fitz-Gibbon S.T."/>
            <person name="Lowe T.M."/>
            <person name="Saltikov C."/>
            <person name="House C.H."/>
            <person name="Richardson P."/>
        </authorList>
    </citation>
    <scope>NUCLEOTIDE SEQUENCE [LARGE SCALE GENOMIC DNA]</scope>
    <source>
        <strain evidence="3">ATCC 700844 / DSM 13496 / JCM 10307 / IC-167</strain>
    </source>
</reference>
<dbReference type="GO" id="GO:0008934">
    <property type="term" value="F:inositol monophosphate 1-phosphatase activity"/>
    <property type="evidence" value="ECO:0007669"/>
    <property type="project" value="TreeGrafter"/>
</dbReference>
<dbReference type="EMBL" id="CP000852">
    <property type="protein sequence ID" value="ABW01243.1"/>
    <property type="molecule type" value="Genomic_DNA"/>
</dbReference>
<feature type="binding site" evidence="1">
    <location>
        <position position="246"/>
    </location>
    <ligand>
        <name>Mg(2+)</name>
        <dbReference type="ChEBI" id="CHEBI:18420"/>
        <label>1</label>
        <note>catalytic</note>
    </ligand>
</feature>
<comment type="cofactor">
    <cofactor evidence="1">
        <name>Mg(2+)</name>
        <dbReference type="ChEBI" id="CHEBI:18420"/>
    </cofactor>
</comment>
<dbReference type="SUPFAM" id="SSF56655">
    <property type="entry name" value="Carbohydrate phosphatase"/>
    <property type="match status" value="1"/>
</dbReference>
<dbReference type="Pfam" id="PF00459">
    <property type="entry name" value="Inositol_P"/>
    <property type="match status" value="1"/>
</dbReference>
<feature type="binding site" evidence="1">
    <location>
        <position position="112"/>
    </location>
    <ligand>
        <name>Mg(2+)</name>
        <dbReference type="ChEBI" id="CHEBI:18420"/>
        <label>1</label>
        <note>catalytic</note>
    </ligand>
</feature>
<dbReference type="GO" id="GO:0007165">
    <property type="term" value="P:signal transduction"/>
    <property type="evidence" value="ECO:0007669"/>
    <property type="project" value="TreeGrafter"/>
</dbReference>
<dbReference type="HOGENOM" id="CLU_044118_5_1_2"/>
<keyword evidence="3" id="KW-1185">Reference proteome</keyword>
<dbReference type="Gene3D" id="3.30.540.10">
    <property type="entry name" value="Fructose-1,6-Bisphosphatase, subunit A, domain 1"/>
    <property type="match status" value="1"/>
</dbReference>
<dbReference type="PANTHER" id="PTHR20854">
    <property type="entry name" value="INOSITOL MONOPHOSPHATASE"/>
    <property type="match status" value="1"/>
</dbReference>
<name>A8MBQ0_CALMQ</name>
<dbReference type="AlphaFoldDB" id="A8MBQ0"/>
<dbReference type="PANTHER" id="PTHR20854:SF4">
    <property type="entry name" value="INOSITOL-1-MONOPHOSPHATASE-RELATED"/>
    <property type="match status" value="1"/>
</dbReference>
<feature type="binding site" evidence="1">
    <location>
        <position position="114"/>
    </location>
    <ligand>
        <name>Mg(2+)</name>
        <dbReference type="ChEBI" id="CHEBI:18420"/>
        <label>1</label>
        <note>catalytic</note>
    </ligand>
</feature>
<gene>
    <name evidence="2" type="ordered locus">Cmaq_0397</name>
</gene>
<dbReference type="STRING" id="397948.Cmaq_0397"/>
<proteinExistence type="predicted"/>
<evidence type="ECO:0000256" key="1">
    <source>
        <dbReference type="PIRSR" id="PIRSR600760-2"/>
    </source>
</evidence>
<evidence type="ECO:0000313" key="2">
    <source>
        <dbReference type="EMBL" id="ABW01243.1"/>
    </source>
</evidence>
<dbReference type="Proteomes" id="UP000001137">
    <property type="component" value="Chromosome"/>
</dbReference>
<protein>
    <submittedName>
        <fullName evidence="2">Inositol monophosphatase</fullName>
    </submittedName>
</protein>
<keyword evidence="1" id="KW-0479">Metal-binding</keyword>
<dbReference type="KEGG" id="cma:Cmaq_0397"/>
<feature type="binding site" evidence="1">
    <location>
        <position position="93"/>
    </location>
    <ligand>
        <name>Mg(2+)</name>
        <dbReference type="ChEBI" id="CHEBI:18420"/>
        <label>2</label>
    </ligand>
</feature>
<evidence type="ECO:0000313" key="3">
    <source>
        <dbReference type="Proteomes" id="UP000001137"/>
    </source>
</evidence>
<accession>A8MBQ0</accession>
<dbReference type="GO" id="GO:0006020">
    <property type="term" value="P:inositol metabolic process"/>
    <property type="evidence" value="ECO:0007669"/>
    <property type="project" value="TreeGrafter"/>
</dbReference>
<keyword evidence="1" id="KW-0460">Magnesium</keyword>
<dbReference type="PRINTS" id="PR00377">
    <property type="entry name" value="IMPHPHTASES"/>
</dbReference>
<sequence>MILQLSLAPCGKALKRGVEPIAINVGEVNIQSLLMDIVKNTSPMIIEKSKDSSYKRIMRSGKGDVTRGIDWVAEGAIIDRIKAEGLRALVITEERGVVKVNDGEPDYLFIVDPIDGSLNFVLDVPFYSISIAVARFKSNLTLSDVEAGIIHHVSSGVTYYAERGKGAFINGEPASFDSSVLDKPVASIYIEPTVEQRVLNGLAELYRRLNGFKIRSLGAASLEITMAALGKLLFFLDVRNRLRLYDIAAAYVIAKELNSLIIAMDGYSIDDVPINEQPRVSLLVTRSREVADLLRQFLQH</sequence>